<reference evidence="9" key="2">
    <citation type="submission" date="2021-08" db="EMBL/GenBank/DDBJ databases">
        <authorList>
            <person name="Gostincar C."/>
            <person name="Sun X."/>
            <person name="Song Z."/>
            <person name="Gunde-Cimerman N."/>
        </authorList>
    </citation>
    <scope>NUCLEOTIDE SEQUENCE</scope>
    <source>
        <strain evidence="9">EXF-9911</strain>
    </source>
</reference>
<evidence type="ECO:0000256" key="2">
    <source>
        <dbReference type="ARBA" id="ARBA00022617"/>
    </source>
</evidence>
<evidence type="ECO:0000256" key="8">
    <source>
        <dbReference type="SAM" id="MobiDB-lite"/>
    </source>
</evidence>
<dbReference type="Gene3D" id="1.10.640.10">
    <property type="entry name" value="Haem peroxidase domain superfamily, animal type"/>
    <property type="match status" value="1"/>
</dbReference>
<dbReference type="EMBL" id="JAHFXF010000027">
    <property type="protein sequence ID" value="KAG9699753.1"/>
    <property type="molecule type" value="Genomic_DNA"/>
</dbReference>
<accession>A0A9P8EUD3</accession>
<dbReference type="GO" id="GO:0004497">
    <property type="term" value="F:monooxygenase activity"/>
    <property type="evidence" value="ECO:0007669"/>
    <property type="project" value="InterPro"/>
</dbReference>
<organism evidence="9 10">
    <name type="scientific">Aureobasidium melanogenum</name>
    <name type="common">Aureobasidium pullulans var. melanogenum</name>
    <dbReference type="NCBI Taxonomy" id="46634"/>
    <lineage>
        <taxon>Eukaryota</taxon>
        <taxon>Fungi</taxon>
        <taxon>Dikarya</taxon>
        <taxon>Ascomycota</taxon>
        <taxon>Pezizomycotina</taxon>
        <taxon>Dothideomycetes</taxon>
        <taxon>Dothideomycetidae</taxon>
        <taxon>Dothideales</taxon>
        <taxon>Saccotheciaceae</taxon>
        <taxon>Aureobasidium</taxon>
    </lineage>
</organism>
<sequence length="1457" mass="160782">MAVGQLKSLIGSIRRKPSTAPDRKTNAEAELSPINEKTSILHDITHMGAKNMSTVAQGLTTIASGEPMDDKELLLEHGVAALQSAPPNSGLSAMVSEGFIKMLYNDLPHPPVTLAGPTARYRRHDGGNNNPWNPEMGKAGSPYSRSVPPMRPKGPNLPDPELVFEQLLKRKGPFREHPSGLNRLFFSFATIVIHECFQTSRTDHWINETSSYVDLSTLYGNTEVEQKRVRTYENGTIYPDSIASERIMMMPPGVIAVLVMFSRNHNSIAHSLFSINEDGKYKAWETLKEKERVEQDEDIFQLARNINVGYFATVVLKDYVAAILNTPRANSEWSLDLGAEIKQAGQRLERGTGNVVSVEFAVLYHWHAALSAADAKWMEDLLRDNLPGLDSVDDVTPDMFKKVVMNEGHKLKDNLPRNWTFGGLKRKPNGMFDDVDLAEIIKDCIESPAHAFGAHGTPASLKIVDIMGMLQARDKFQVCTMNEFRRYLNLKAYANFEEWNPDKEVARAAELLYGHIDNLELYPGLMAEVTKPAMAGSGVCPGQTTGRGILNDAVALVRGDRFLSYDFNSSTLTNWGVAKLSVSPPGAYGGMLPQLLLSGLPNAFTGTSSYALLPFYTPKAAAGILKGNGVIDQYDLTRPKSDRSIVSIHTQEGCKKVFEDRENFRVMYQAAIRQCTDGHDFMIGWDQQKKHDDRSKILHKVFFEENFEANVTKFFRTNVARLISKSSLKYQGTRRSIDIVRDVTNVTPILWLAERFAIPIKDAEHPRGLLSVPELFGIYLVLFMYQSFNIQPLVETTLREGATKVAPILRKILKAHLETQQGVKETVVDWLAKGTAYEVGPDADRIYHALNATKLPIGDLVGDCIGMGAPVAGNITQQASLLIDLFLSPGYEVYKDRIAELAHRDDPVAERELQGFVFEGMRHAGVVPGLPRVASQDVTVNDGTRGPIHIKANQTVLIATSKASMDPMAFPNPEKLDPHRPFSSYILLGHGLHYCFGARLVGVSLAATLKEVFKLKNLRRAQGRAGQFSIVEHEVAGVKMRQYLDASSKESPIPTTLTLEYDDYETEKWFPGHSASSSGVTAVEVQAAIDDTQDDRDDAPVKDGFATIELEQVAVDGPVKSIPDNIIRSWWREIFAICLSIASLLSTAGVLFAYQNQPLSSWKFRYLPNTVVSQLITISRSALMLSTASCVSQLSWLHMKEKPRALSELQAFDNASRGPAGAIAMLALPTRYRIPALIGSLITLATLLMEPFGQQVLQFPLRDHVVKGNAIFPTTQMYAPVPEAVFNAAQSLTSDLTLDTQTQAAIVNSIFGVPSANPFTCLTNSDCSWNDTVSLGVCSMCGNVTSITKVNCSGPEQQPYICNYTTPGGFALQTSFFDTSAIQQYGTRLDTVAQANYSAETELMKFATIVKGGLYDITPEIFECTLSWCAKVYQNITAQGASLFAQTNDYPLSFKGN</sequence>
<feature type="region of interest" description="Disordered" evidence="8">
    <location>
        <begin position="127"/>
        <end position="148"/>
    </location>
</feature>
<dbReference type="InterPro" id="IPR037120">
    <property type="entry name" value="Haem_peroxidase_sf_animal"/>
</dbReference>
<dbReference type="SUPFAM" id="SSF48113">
    <property type="entry name" value="Heme-dependent peroxidases"/>
    <property type="match status" value="1"/>
</dbReference>
<dbReference type="Pfam" id="PF03098">
    <property type="entry name" value="An_peroxidase"/>
    <property type="match status" value="2"/>
</dbReference>
<dbReference type="GO" id="GO:0004601">
    <property type="term" value="F:peroxidase activity"/>
    <property type="evidence" value="ECO:0007669"/>
    <property type="project" value="InterPro"/>
</dbReference>
<feature type="binding site" description="axial binding residue" evidence="7">
    <location>
        <position position="367"/>
    </location>
    <ligand>
        <name>heme b</name>
        <dbReference type="ChEBI" id="CHEBI:60344"/>
    </ligand>
    <ligandPart>
        <name>Fe</name>
        <dbReference type="ChEBI" id="CHEBI:18248"/>
    </ligandPart>
</feature>
<dbReference type="CDD" id="cd09817">
    <property type="entry name" value="linoleate_diol_synthase_like"/>
    <property type="match status" value="1"/>
</dbReference>
<name>A0A9P8EUD3_AURME</name>
<dbReference type="PROSITE" id="PS50292">
    <property type="entry name" value="PEROXIDASE_3"/>
    <property type="match status" value="1"/>
</dbReference>
<dbReference type="Gene3D" id="1.10.630.10">
    <property type="entry name" value="Cytochrome P450"/>
    <property type="match status" value="1"/>
</dbReference>
<evidence type="ECO:0000256" key="7">
    <source>
        <dbReference type="PIRSR" id="PIRSR619791-2"/>
    </source>
</evidence>
<feature type="non-terminal residue" evidence="9">
    <location>
        <position position="1457"/>
    </location>
</feature>
<evidence type="ECO:0000256" key="1">
    <source>
        <dbReference type="ARBA" id="ARBA00011881"/>
    </source>
</evidence>
<dbReference type="GO" id="GO:0005506">
    <property type="term" value="F:iron ion binding"/>
    <property type="evidence" value="ECO:0007669"/>
    <property type="project" value="InterPro"/>
</dbReference>
<dbReference type="Proteomes" id="UP000779574">
    <property type="component" value="Unassembled WGS sequence"/>
</dbReference>
<dbReference type="InterPro" id="IPR036396">
    <property type="entry name" value="Cyt_P450_sf"/>
</dbReference>
<keyword evidence="3 7" id="KW-0479">Metal-binding</keyword>
<dbReference type="PANTHER" id="PTHR11903">
    <property type="entry name" value="PROSTAGLANDIN G/H SYNTHASE"/>
    <property type="match status" value="1"/>
</dbReference>
<evidence type="ECO:0000313" key="9">
    <source>
        <dbReference type="EMBL" id="KAG9699753.1"/>
    </source>
</evidence>
<dbReference type="CDD" id="cd20612">
    <property type="entry name" value="CYP_LDS-like_C"/>
    <property type="match status" value="1"/>
</dbReference>
<evidence type="ECO:0000256" key="3">
    <source>
        <dbReference type="ARBA" id="ARBA00022723"/>
    </source>
</evidence>
<keyword evidence="4" id="KW-0223">Dioxygenase</keyword>
<dbReference type="GO" id="GO:0006979">
    <property type="term" value="P:response to oxidative stress"/>
    <property type="evidence" value="ECO:0007669"/>
    <property type="project" value="InterPro"/>
</dbReference>
<dbReference type="InterPro" id="IPR019791">
    <property type="entry name" value="Haem_peroxidase_animal"/>
</dbReference>
<dbReference type="InterPro" id="IPR050783">
    <property type="entry name" value="Oxylipin_biosynth_metab"/>
</dbReference>
<evidence type="ECO:0000256" key="6">
    <source>
        <dbReference type="ARBA" id="ARBA00023004"/>
    </source>
</evidence>
<dbReference type="Pfam" id="PF00067">
    <property type="entry name" value="p450"/>
    <property type="match status" value="1"/>
</dbReference>
<reference evidence="9" key="1">
    <citation type="journal article" date="2021" name="J Fungi (Basel)">
        <title>Virulence traits and population genomics of the black yeast Aureobasidium melanogenum.</title>
        <authorList>
            <person name="Cernosa A."/>
            <person name="Sun X."/>
            <person name="Gostincar C."/>
            <person name="Fang C."/>
            <person name="Gunde-Cimerman N."/>
            <person name="Song Z."/>
        </authorList>
    </citation>
    <scope>NUCLEOTIDE SEQUENCE</scope>
    <source>
        <strain evidence="9">EXF-9911</strain>
    </source>
</reference>
<gene>
    <name evidence="9" type="ORF">KCU76_g1287</name>
</gene>
<protein>
    <submittedName>
        <fullName evidence="9">Linoleate diol synthase</fullName>
    </submittedName>
</protein>
<comment type="caution">
    <text evidence="9">The sequence shown here is derived from an EMBL/GenBank/DDBJ whole genome shotgun (WGS) entry which is preliminary data.</text>
</comment>
<dbReference type="GO" id="GO:0051213">
    <property type="term" value="F:dioxygenase activity"/>
    <property type="evidence" value="ECO:0007669"/>
    <property type="project" value="UniProtKB-KW"/>
</dbReference>
<proteinExistence type="predicted"/>
<dbReference type="InterPro" id="IPR010255">
    <property type="entry name" value="Haem_peroxidase_sf"/>
</dbReference>
<dbReference type="GO" id="GO:0020037">
    <property type="term" value="F:heme binding"/>
    <property type="evidence" value="ECO:0007669"/>
    <property type="project" value="InterPro"/>
</dbReference>
<keyword evidence="5" id="KW-0560">Oxidoreductase</keyword>
<comment type="subunit">
    <text evidence="1">Homotetramer.</text>
</comment>
<dbReference type="InterPro" id="IPR001128">
    <property type="entry name" value="Cyt_P450"/>
</dbReference>
<dbReference type="GO" id="GO:0006631">
    <property type="term" value="P:fatty acid metabolic process"/>
    <property type="evidence" value="ECO:0007669"/>
    <property type="project" value="UniProtKB-ARBA"/>
</dbReference>
<dbReference type="Pfam" id="PF11374">
    <property type="entry name" value="DUF3176"/>
    <property type="match status" value="1"/>
</dbReference>
<dbReference type="GO" id="GO:0016705">
    <property type="term" value="F:oxidoreductase activity, acting on paired donors, with incorporation or reduction of molecular oxygen"/>
    <property type="evidence" value="ECO:0007669"/>
    <property type="project" value="InterPro"/>
</dbReference>
<evidence type="ECO:0000256" key="4">
    <source>
        <dbReference type="ARBA" id="ARBA00022964"/>
    </source>
</evidence>
<evidence type="ECO:0000256" key="5">
    <source>
        <dbReference type="ARBA" id="ARBA00023002"/>
    </source>
</evidence>
<keyword evidence="2 7" id="KW-0349">Heme</keyword>
<dbReference type="SUPFAM" id="SSF48264">
    <property type="entry name" value="Cytochrome P450"/>
    <property type="match status" value="1"/>
</dbReference>
<evidence type="ECO:0000313" key="10">
    <source>
        <dbReference type="Proteomes" id="UP000779574"/>
    </source>
</evidence>
<dbReference type="InterPro" id="IPR021514">
    <property type="entry name" value="DUF3176"/>
</dbReference>
<dbReference type="InterPro" id="IPR034812">
    <property type="entry name" value="Ppo-like_N"/>
</dbReference>
<dbReference type="PANTHER" id="PTHR11903:SF37">
    <property type="entry name" value="PSI-PRODUCING OXYGENASE A"/>
    <property type="match status" value="1"/>
</dbReference>
<keyword evidence="6 7" id="KW-0408">Iron</keyword>
<dbReference type="OrthoDB" id="823504at2759"/>